<feature type="domain" description="Histidine kinase/HSP90-like ATPase" evidence="2">
    <location>
        <begin position="11"/>
        <end position="134"/>
    </location>
</feature>
<reference evidence="3 4" key="1">
    <citation type="submission" date="2018-04" db="EMBL/GenBank/DDBJ databases">
        <title>Aerococcus urinae genomes.</title>
        <authorList>
            <person name="Hilt E."/>
            <person name="Gilbert N.M."/>
            <person name="Thomas-White K."/>
            <person name="Putonti C."/>
            <person name="Lewis A.L."/>
            <person name="Visck K.L."/>
            <person name="Wolfe A.J."/>
        </authorList>
    </citation>
    <scope>NUCLEOTIDE SEQUENCE [LARGE SCALE GENOMIC DNA]</scope>
    <source>
        <strain evidence="3 4">UMB7480</strain>
    </source>
</reference>
<organism evidence="3 4">
    <name type="scientific">Aerococcus urinae</name>
    <dbReference type="NCBI Taxonomy" id="1376"/>
    <lineage>
        <taxon>Bacteria</taxon>
        <taxon>Bacillati</taxon>
        <taxon>Bacillota</taxon>
        <taxon>Bacilli</taxon>
        <taxon>Lactobacillales</taxon>
        <taxon>Aerococcaceae</taxon>
        <taxon>Aerococcus</taxon>
    </lineage>
</organism>
<keyword evidence="1" id="KW-0723">Serine/threonine-protein kinase</keyword>
<dbReference type="Proteomes" id="UP000251923">
    <property type="component" value="Unassembled WGS sequence"/>
</dbReference>
<dbReference type="SUPFAM" id="SSF55874">
    <property type="entry name" value="ATPase domain of HSP90 chaperone/DNA topoisomerase II/histidine kinase"/>
    <property type="match status" value="1"/>
</dbReference>
<accession>A0A329NV61</accession>
<dbReference type="PANTHER" id="PTHR35526:SF6">
    <property type="entry name" value="SLR1861 PROTEIN"/>
    <property type="match status" value="1"/>
</dbReference>
<dbReference type="PANTHER" id="PTHR35526">
    <property type="entry name" value="ANTI-SIGMA-F FACTOR RSBW-RELATED"/>
    <property type="match status" value="1"/>
</dbReference>
<name>A0A329NV61_9LACT</name>
<dbReference type="GO" id="GO:0005524">
    <property type="term" value="F:ATP binding"/>
    <property type="evidence" value="ECO:0007669"/>
    <property type="project" value="UniProtKB-KW"/>
</dbReference>
<proteinExistence type="predicted"/>
<evidence type="ECO:0000256" key="1">
    <source>
        <dbReference type="ARBA" id="ARBA00022527"/>
    </source>
</evidence>
<dbReference type="InterPro" id="IPR050267">
    <property type="entry name" value="Anti-sigma-factor_SerPK"/>
</dbReference>
<dbReference type="EMBL" id="QMHM01000130">
    <property type="protein sequence ID" value="RAV73992.1"/>
    <property type="molecule type" value="Genomic_DNA"/>
</dbReference>
<dbReference type="CDD" id="cd16936">
    <property type="entry name" value="HATPase_RsbW-like"/>
    <property type="match status" value="1"/>
</dbReference>
<gene>
    <name evidence="3" type="ORF">DBT54_10420</name>
</gene>
<sequence length="137" mass="15413">MSDKLEMTLRNDISEVARVIDAVEAFGERNDLPAKKLFQLNLVLDELITNIVSYGFEGQSGCEISLSLELRDGIVDAELVDNGKAFNPVEAELPELGEGIEDRRIGGLGIRLVRTYVDRLDYRRDGGFNRLRLRMNV</sequence>
<comment type="caution">
    <text evidence="3">The sequence shown here is derived from an EMBL/GenBank/DDBJ whole genome shotgun (WGS) entry which is preliminary data.</text>
</comment>
<dbReference type="InterPro" id="IPR003594">
    <property type="entry name" value="HATPase_dom"/>
</dbReference>
<protein>
    <submittedName>
        <fullName evidence="3">ATP-binding protein</fullName>
    </submittedName>
</protein>
<evidence type="ECO:0000259" key="2">
    <source>
        <dbReference type="Pfam" id="PF13581"/>
    </source>
</evidence>
<keyword evidence="3" id="KW-0067">ATP-binding</keyword>
<evidence type="ECO:0000313" key="4">
    <source>
        <dbReference type="Proteomes" id="UP000251923"/>
    </source>
</evidence>
<keyword evidence="1" id="KW-0418">Kinase</keyword>
<dbReference type="Gene3D" id="3.30.565.10">
    <property type="entry name" value="Histidine kinase-like ATPase, C-terminal domain"/>
    <property type="match status" value="1"/>
</dbReference>
<evidence type="ECO:0000313" key="3">
    <source>
        <dbReference type="EMBL" id="RAV73992.1"/>
    </source>
</evidence>
<keyword evidence="1" id="KW-0808">Transferase</keyword>
<dbReference type="InterPro" id="IPR036890">
    <property type="entry name" value="HATPase_C_sf"/>
</dbReference>
<dbReference type="GO" id="GO:0004674">
    <property type="term" value="F:protein serine/threonine kinase activity"/>
    <property type="evidence" value="ECO:0007669"/>
    <property type="project" value="UniProtKB-KW"/>
</dbReference>
<keyword evidence="3" id="KW-0547">Nucleotide-binding</keyword>
<dbReference type="Pfam" id="PF13581">
    <property type="entry name" value="HATPase_c_2"/>
    <property type="match status" value="1"/>
</dbReference>
<dbReference type="AlphaFoldDB" id="A0A329NV61"/>